<feature type="signal peptide" evidence="2">
    <location>
        <begin position="1"/>
        <end position="21"/>
    </location>
</feature>
<feature type="chain" id="PRO_5045795025" evidence="2">
    <location>
        <begin position="22"/>
        <end position="244"/>
    </location>
</feature>
<feature type="compositionally biased region" description="Polar residues" evidence="1">
    <location>
        <begin position="37"/>
        <end position="50"/>
    </location>
</feature>
<accession>A0ABS2XAL9</accession>
<name>A0ABS2XAL9_POLSP</name>
<evidence type="ECO:0000313" key="4">
    <source>
        <dbReference type="Proteomes" id="UP001166093"/>
    </source>
</evidence>
<evidence type="ECO:0000313" key="3">
    <source>
        <dbReference type="EMBL" id="MBN3271233.1"/>
    </source>
</evidence>
<protein>
    <submittedName>
        <fullName evidence="3">UVRAG protein</fullName>
    </submittedName>
</protein>
<feature type="compositionally biased region" description="Polar residues" evidence="1">
    <location>
        <begin position="134"/>
        <end position="157"/>
    </location>
</feature>
<keyword evidence="4" id="KW-1185">Reference proteome</keyword>
<dbReference type="Proteomes" id="UP001166093">
    <property type="component" value="Unassembled WGS sequence"/>
</dbReference>
<feature type="non-terminal residue" evidence="3">
    <location>
        <position position="1"/>
    </location>
</feature>
<evidence type="ECO:0000256" key="2">
    <source>
        <dbReference type="SAM" id="SignalP"/>
    </source>
</evidence>
<feature type="non-terminal residue" evidence="3">
    <location>
        <position position="244"/>
    </location>
</feature>
<feature type="region of interest" description="Disordered" evidence="1">
    <location>
        <begin position="116"/>
        <end position="157"/>
    </location>
</feature>
<proteinExistence type="predicted"/>
<sequence length="244" mass="26680">MFYFITFILFFLFFLFPPSDRHQMSSAIPVPLKSRMSTSEMGYPTRTTSPERGLRKRAVSETDQPQYRTPPPSYNTATTQPIALLAPPRGSSAAKPMSSSLDAAIDFSKSMEAGKALNDSGGGVSDSMRDTSDQLDSSPQRSGTLNGSAVPSEDNSLTFSGELRCSVEQAEEIMGTEATGYSVGGEHSLEGFTCIPVDHAVAVECDEQVLGELDVTGFEEFSRRIYALNENMSSFRRPRKNLEK</sequence>
<organism evidence="3 4">
    <name type="scientific">Polyodon spathula</name>
    <name type="common">North American paddlefish</name>
    <name type="synonym">Squalus spathula</name>
    <dbReference type="NCBI Taxonomy" id="7913"/>
    <lineage>
        <taxon>Eukaryota</taxon>
        <taxon>Metazoa</taxon>
        <taxon>Chordata</taxon>
        <taxon>Craniata</taxon>
        <taxon>Vertebrata</taxon>
        <taxon>Euteleostomi</taxon>
        <taxon>Actinopterygii</taxon>
        <taxon>Chondrostei</taxon>
        <taxon>Acipenseriformes</taxon>
        <taxon>Polyodontidae</taxon>
        <taxon>Polyodon</taxon>
    </lineage>
</organism>
<feature type="region of interest" description="Disordered" evidence="1">
    <location>
        <begin position="37"/>
        <end position="78"/>
    </location>
</feature>
<comment type="caution">
    <text evidence="3">The sequence shown here is derived from an EMBL/GenBank/DDBJ whole genome shotgun (WGS) entry which is preliminary data.</text>
</comment>
<evidence type="ECO:0000256" key="1">
    <source>
        <dbReference type="SAM" id="MobiDB-lite"/>
    </source>
</evidence>
<gene>
    <name evidence="3" type="primary">Uvrag_0</name>
    <name evidence="3" type="ORF">GTO93_0000277</name>
</gene>
<keyword evidence="2" id="KW-0732">Signal</keyword>
<dbReference type="EMBL" id="JAAWVQ010009082">
    <property type="protein sequence ID" value="MBN3271233.1"/>
    <property type="molecule type" value="Genomic_DNA"/>
</dbReference>
<reference evidence="3" key="1">
    <citation type="journal article" date="2021" name="Cell">
        <title>Tracing the genetic footprints of vertebrate landing in non-teleost ray-finned fishes.</title>
        <authorList>
            <person name="Bi X."/>
            <person name="Wang K."/>
            <person name="Yang L."/>
            <person name="Pan H."/>
            <person name="Jiang H."/>
            <person name="Wei Q."/>
            <person name="Fang M."/>
            <person name="Yu H."/>
            <person name="Zhu C."/>
            <person name="Cai Y."/>
            <person name="He Y."/>
            <person name="Gan X."/>
            <person name="Zeng H."/>
            <person name="Yu D."/>
            <person name="Zhu Y."/>
            <person name="Jiang H."/>
            <person name="Qiu Q."/>
            <person name="Yang H."/>
            <person name="Zhang Y.E."/>
            <person name="Wang W."/>
            <person name="Zhu M."/>
            <person name="He S."/>
            <person name="Zhang G."/>
        </authorList>
    </citation>
    <scope>NUCLEOTIDE SEQUENCE</scope>
    <source>
        <strain evidence="3">Pddl_001</strain>
    </source>
</reference>